<dbReference type="SUPFAM" id="SSF51905">
    <property type="entry name" value="FAD/NAD(P)-binding domain"/>
    <property type="match status" value="1"/>
</dbReference>
<organism evidence="2 3">
    <name type="scientific">Pseudobacteriovorax antillogorgiicola</name>
    <dbReference type="NCBI Taxonomy" id="1513793"/>
    <lineage>
        <taxon>Bacteria</taxon>
        <taxon>Pseudomonadati</taxon>
        <taxon>Bdellovibrionota</taxon>
        <taxon>Oligoflexia</taxon>
        <taxon>Oligoflexales</taxon>
        <taxon>Pseudobacteriovoracaceae</taxon>
        <taxon>Pseudobacteriovorax</taxon>
    </lineage>
</organism>
<evidence type="ECO:0000313" key="3">
    <source>
        <dbReference type="Proteomes" id="UP000192907"/>
    </source>
</evidence>
<dbReference type="GO" id="GO:0008767">
    <property type="term" value="F:UDP-galactopyranose mutase activity"/>
    <property type="evidence" value="ECO:0007669"/>
    <property type="project" value="TreeGrafter"/>
</dbReference>
<sequence length="473" mass="54056">MIGAGPAGMTAAYQLCKEGHHVTVYEADNAVGGMAKTIKLWGQKVDLGPHRFFSNEKRINEVWLEVVGRNFSMVDRLTRIYYKKKFFHYPLKPMDALFNLGIFEAMRCVLSYFVYAIFLKVKDPRTFEAWVKGRFGKRLYEIFFKTYSEKLWGIKCDELDADFAAQRIKKLSLFGAVWNALMQGRGNKHKTLVDQFAYPHGGTGAVYEAMADFLRSRDCDVLFETPIRGVHCEGNRVLGVVLQDDHIEPFDEVISTMPLNHLVNSLPNLPQPVAQAVDSLKFRNTLLVFLEVDSQNLFPDNWVYVHSSDLECGRVTNFRNWTKDIVGESTKTILCLEYWANFDESLWQMSNDELINLAKKEILMTGLIGNSVVTNGCVRRIPRSYPIYESGYTKTLSIVVEHLKSIEGLTPIGRYGSFKYNNQDHSILMGILAAENLTKNANYDLWNINTDDDYQEEATITETGLFPGRKFET</sequence>
<dbReference type="STRING" id="1513793.SAMN06296036_101479"/>
<dbReference type="EMBL" id="FWZT01000001">
    <property type="protein sequence ID" value="SME91754.1"/>
    <property type="molecule type" value="Genomic_DNA"/>
</dbReference>
<keyword evidence="3" id="KW-1185">Reference proteome</keyword>
<dbReference type="GO" id="GO:0050660">
    <property type="term" value="F:flavin adenine dinucleotide binding"/>
    <property type="evidence" value="ECO:0007669"/>
    <property type="project" value="TreeGrafter"/>
</dbReference>
<dbReference type="AlphaFoldDB" id="A0A1Y6BBA1"/>
<dbReference type="PANTHER" id="PTHR21197:SF0">
    <property type="entry name" value="UDP-GALACTOPYRANOSE MUTASE"/>
    <property type="match status" value="1"/>
</dbReference>
<protein>
    <submittedName>
        <fullName evidence="2">UDP-galactopyranose mutase</fullName>
    </submittedName>
</protein>
<dbReference type="InterPro" id="IPR002937">
    <property type="entry name" value="Amino_oxidase"/>
</dbReference>
<dbReference type="NCBIfam" id="NF005548">
    <property type="entry name" value="PRK07208.1-4"/>
    <property type="match status" value="1"/>
</dbReference>
<proteinExistence type="predicted"/>
<dbReference type="Gene3D" id="3.50.50.60">
    <property type="entry name" value="FAD/NAD(P)-binding domain"/>
    <property type="match status" value="1"/>
</dbReference>
<evidence type="ECO:0000259" key="1">
    <source>
        <dbReference type="Pfam" id="PF01593"/>
    </source>
</evidence>
<reference evidence="3" key="1">
    <citation type="submission" date="2017-04" db="EMBL/GenBank/DDBJ databases">
        <authorList>
            <person name="Varghese N."/>
            <person name="Submissions S."/>
        </authorList>
    </citation>
    <scope>NUCLEOTIDE SEQUENCE [LARGE SCALE GENOMIC DNA]</scope>
    <source>
        <strain evidence="3">RKEM611</strain>
    </source>
</reference>
<dbReference type="GO" id="GO:0016491">
    <property type="term" value="F:oxidoreductase activity"/>
    <property type="evidence" value="ECO:0007669"/>
    <property type="project" value="InterPro"/>
</dbReference>
<evidence type="ECO:0000313" key="2">
    <source>
        <dbReference type="EMBL" id="SME91754.1"/>
    </source>
</evidence>
<dbReference type="InterPro" id="IPR036188">
    <property type="entry name" value="FAD/NAD-bd_sf"/>
</dbReference>
<dbReference type="Proteomes" id="UP000192907">
    <property type="component" value="Unassembled WGS sequence"/>
</dbReference>
<accession>A0A1Y6BBA1</accession>
<name>A0A1Y6BBA1_9BACT</name>
<dbReference type="Pfam" id="PF01593">
    <property type="entry name" value="Amino_oxidase"/>
    <property type="match status" value="1"/>
</dbReference>
<dbReference type="GO" id="GO:0005829">
    <property type="term" value="C:cytosol"/>
    <property type="evidence" value="ECO:0007669"/>
    <property type="project" value="TreeGrafter"/>
</dbReference>
<gene>
    <name evidence="2" type="ORF">SAMN06296036_101479</name>
</gene>
<feature type="domain" description="Amine oxidase" evidence="1">
    <location>
        <begin position="7"/>
        <end position="359"/>
    </location>
</feature>
<dbReference type="PANTHER" id="PTHR21197">
    <property type="entry name" value="UDP-GALACTOPYRANOSE MUTASE"/>
    <property type="match status" value="1"/>
</dbReference>